<dbReference type="GO" id="GO:0008168">
    <property type="term" value="F:methyltransferase activity"/>
    <property type="evidence" value="ECO:0007669"/>
    <property type="project" value="UniProtKB-KW"/>
</dbReference>
<dbReference type="Gene3D" id="3.40.1010.10">
    <property type="entry name" value="Cobalt-precorrin-4 Transmethylase, Domain 1"/>
    <property type="match status" value="1"/>
</dbReference>
<keyword evidence="3 6" id="KW-0489">Methyltransferase</keyword>
<dbReference type="PANTHER" id="PTHR46111:SF1">
    <property type="entry name" value="RIBOSOMAL RNA SMALL SUBUNIT METHYLTRANSFERASE I"/>
    <property type="match status" value="1"/>
</dbReference>
<keyword evidence="5 6" id="KW-0949">S-adenosyl-L-methionine</keyword>
<sequence length="286" mass="30204">MSSAEPDGVLVLAATPIGRVADAPPRLVDELATAEVIAAEDTRRLKRLTGELGVTPTGRVVSYFEGNEQARTPALLDELLAGRRVLLVTDAGMPSVSDPGYRLVAAAVEHDILVTAVPGPSAVLTALAVSGLPVDRFCFEGFLPRKAGERGRRLAALASEERTMVFFEAPHRTETALAAMRDAFGEDRPAAVCRELTKTHEEVRRGPLGELVAWAAEGVRGEVTIVVSGASPTAAMDTDPASLRAAVAALEQDGTSRKEAIVEVARRAGLPKREVYDAVHRDGGVA</sequence>
<dbReference type="EC" id="2.1.1.198" evidence="6"/>
<comment type="subcellular location">
    <subcellularLocation>
        <location evidence="6">Cytoplasm</location>
    </subcellularLocation>
</comment>
<comment type="function">
    <text evidence="6">Catalyzes the 2'-O-methylation of the ribose of cytidine 1402 (C1402) in 16S rRNA.</text>
</comment>
<dbReference type="Pfam" id="PF00590">
    <property type="entry name" value="TP_methylase"/>
    <property type="match status" value="1"/>
</dbReference>
<evidence type="ECO:0000259" key="7">
    <source>
        <dbReference type="Pfam" id="PF00590"/>
    </source>
</evidence>
<evidence type="ECO:0000256" key="6">
    <source>
        <dbReference type="HAMAP-Rule" id="MF_01877"/>
    </source>
</evidence>
<evidence type="ECO:0000256" key="4">
    <source>
        <dbReference type="ARBA" id="ARBA00022679"/>
    </source>
</evidence>
<gene>
    <name evidence="6 8" type="primary">rsmI</name>
    <name evidence="8" type="ORF">AB3X52_17715</name>
</gene>
<keyword evidence="1 6" id="KW-0963">Cytoplasm</keyword>
<dbReference type="InterPro" id="IPR014776">
    <property type="entry name" value="4pyrrole_Mease_sub2"/>
</dbReference>
<reference evidence="8 9" key="1">
    <citation type="submission" date="2024-07" db="EMBL/GenBank/DDBJ databases">
        <authorList>
            <person name="Lee S."/>
            <person name="Kang M."/>
        </authorList>
    </citation>
    <scope>NUCLEOTIDE SEQUENCE [LARGE SCALE GENOMIC DNA]</scope>
    <source>
        <strain evidence="8 9">DS6</strain>
    </source>
</reference>
<name>A0ABV3T2L8_9ACTN</name>
<comment type="caution">
    <text evidence="8">The sequence shown here is derived from an EMBL/GenBank/DDBJ whole genome shotgun (WGS) entry which is preliminary data.</text>
</comment>
<dbReference type="InterPro" id="IPR000878">
    <property type="entry name" value="4pyrrol_Mease"/>
</dbReference>
<evidence type="ECO:0000313" key="9">
    <source>
        <dbReference type="Proteomes" id="UP001556631"/>
    </source>
</evidence>
<dbReference type="Proteomes" id="UP001556631">
    <property type="component" value="Unassembled WGS sequence"/>
</dbReference>
<keyword evidence="4 6" id="KW-0808">Transferase</keyword>
<keyword evidence="2 6" id="KW-0698">rRNA processing</keyword>
<dbReference type="Gene3D" id="3.30.950.10">
    <property type="entry name" value="Methyltransferase, Cobalt-precorrin-4 Transmethylase, Domain 2"/>
    <property type="match status" value="1"/>
</dbReference>
<evidence type="ECO:0000256" key="1">
    <source>
        <dbReference type="ARBA" id="ARBA00022490"/>
    </source>
</evidence>
<proteinExistence type="inferred from homology"/>
<organism evidence="8 9">
    <name type="scientific">Nocardioides eburneus</name>
    <dbReference type="NCBI Taxonomy" id="3231482"/>
    <lineage>
        <taxon>Bacteria</taxon>
        <taxon>Bacillati</taxon>
        <taxon>Actinomycetota</taxon>
        <taxon>Actinomycetes</taxon>
        <taxon>Propionibacteriales</taxon>
        <taxon>Nocardioidaceae</taxon>
        <taxon>Nocardioides</taxon>
    </lineage>
</organism>
<accession>A0ABV3T2L8</accession>
<evidence type="ECO:0000313" key="8">
    <source>
        <dbReference type="EMBL" id="MEX0429458.1"/>
    </source>
</evidence>
<keyword evidence="9" id="KW-1185">Reference proteome</keyword>
<comment type="similarity">
    <text evidence="6">Belongs to the methyltransferase superfamily. RsmI family.</text>
</comment>
<dbReference type="RefSeq" id="WP_367995424.1">
    <property type="nucleotide sequence ID" value="NZ_JBFPJR010000044.1"/>
</dbReference>
<dbReference type="NCBIfam" id="TIGR00096">
    <property type="entry name" value="16S rRNA (cytidine(1402)-2'-O)-methyltransferase"/>
    <property type="match status" value="1"/>
</dbReference>
<comment type="catalytic activity">
    <reaction evidence="6">
        <text>cytidine(1402) in 16S rRNA + S-adenosyl-L-methionine = 2'-O-methylcytidine(1402) in 16S rRNA + S-adenosyl-L-homocysteine + H(+)</text>
        <dbReference type="Rhea" id="RHEA:42924"/>
        <dbReference type="Rhea" id="RHEA-COMP:10285"/>
        <dbReference type="Rhea" id="RHEA-COMP:10286"/>
        <dbReference type="ChEBI" id="CHEBI:15378"/>
        <dbReference type="ChEBI" id="CHEBI:57856"/>
        <dbReference type="ChEBI" id="CHEBI:59789"/>
        <dbReference type="ChEBI" id="CHEBI:74495"/>
        <dbReference type="ChEBI" id="CHEBI:82748"/>
        <dbReference type="EC" id="2.1.1.198"/>
    </reaction>
</comment>
<dbReference type="InterPro" id="IPR035996">
    <property type="entry name" value="4pyrrol_Methylase_sf"/>
</dbReference>
<evidence type="ECO:0000256" key="5">
    <source>
        <dbReference type="ARBA" id="ARBA00022691"/>
    </source>
</evidence>
<protein>
    <recommendedName>
        <fullName evidence="6">Ribosomal RNA small subunit methyltransferase I</fullName>
        <ecNumber evidence="6">2.1.1.198</ecNumber>
    </recommendedName>
    <alternativeName>
        <fullName evidence="6">16S rRNA 2'-O-ribose C1402 methyltransferase</fullName>
    </alternativeName>
    <alternativeName>
        <fullName evidence="6">rRNA (cytidine-2'-O-)-methyltransferase RsmI</fullName>
    </alternativeName>
</protein>
<dbReference type="InterPro" id="IPR008189">
    <property type="entry name" value="rRNA_ssu_MeTfrase_I"/>
</dbReference>
<dbReference type="SUPFAM" id="SSF53790">
    <property type="entry name" value="Tetrapyrrole methylase"/>
    <property type="match status" value="1"/>
</dbReference>
<evidence type="ECO:0000256" key="3">
    <source>
        <dbReference type="ARBA" id="ARBA00022603"/>
    </source>
</evidence>
<feature type="domain" description="Tetrapyrrole methylase" evidence="7">
    <location>
        <begin position="10"/>
        <end position="211"/>
    </location>
</feature>
<dbReference type="PIRSF" id="PIRSF005917">
    <property type="entry name" value="MTase_YraL"/>
    <property type="match status" value="1"/>
</dbReference>
<dbReference type="InterPro" id="IPR014777">
    <property type="entry name" value="4pyrrole_Mease_sub1"/>
</dbReference>
<dbReference type="GO" id="GO:0032259">
    <property type="term" value="P:methylation"/>
    <property type="evidence" value="ECO:0007669"/>
    <property type="project" value="UniProtKB-KW"/>
</dbReference>
<dbReference type="PANTHER" id="PTHR46111">
    <property type="entry name" value="RIBOSOMAL RNA SMALL SUBUNIT METHYLTRANSFERASE I"/>
    <property type="match status" value="1"/>
</dbReference>
<dbReference type="EMBL" id="JBFPJR010000044">
    <property type="protein sequence ID" value="MEX0429458.1"/>
    <property type="molecule type" value="Genomic_DNA"/>
</dbReference>
<evidence type="ECO:0000256" key="2">
    <source>
        <dbReference type="ARBA" id="ARBA00022552"/>
    </source>
</evidence>
<dbReference type="CDD" id="cd11648">
    <property type="entry name" value="RsmI"/>
    <property type="match status" value="1"/>
</dbReference>
<dbReference type="HAMAP" id="MF_01877">
    <property type="entry name" value="16SrRNA_methyltr_I"/>
    <property type="match status" value="1"/>
</dbReference>